<dbReference type="InterPro" id="IPR038063">
    <property type="entry name" value="Transpep_catalytic_dom"/>
</dbReference>
<keyword evidence="4 7" id="KW-0133">Cell shape</keyword>
<evidence type="ECO:0000256" key="3">
    <source>
        <dbReference type="ARBA" id="ARBA00022679"/>
    </source>
</evidence>
<dbReference type="Gene3D" id="2.40.440.10">
    <property type="entry name" value="L,D-transpeptidase catalytic domain-like"/>
    <property type="match status" value="1"/>
</dbReference>
<dbReference type="PANTHER" id="PTHR30582:SF2">
    <property type="entry name" value="L,D-TRANSPEPTIDASE YCIB-RELATED"/>
    <property type="match status" value="1"/>
</dbReference>
<keyword evidence="5 7" id="KW-0573">Peptidoglycan synthesis</keyword>
<proteinExistence type="inferred from homology"/>
<name>A0ABQ4S576_9HYPH</name>
<gene>
    <name evidence="10" type="ORF">OCOJLMKI_4866</name>
</gene>
<dbReference type="EMBL" id="BPQP01000097">
    <property type="protein sequence ID" value="GJD97633.1"/>
    <property type="molecule type" value="Genomic_DNA"/>
</dbReference>
<dbReference type="PANTHER" id="PTHR30582">
    <property type="entry name" value="L,D-TRANSPEPTIDASE"/>
    <property type="match status" value="1"/>
</dbReference>
<dbReference type="InterPro" id="IPR005490">
    <property type="entry name" value="LD_TPept_cat_dom"/>
</dbReference>
<protein>
    <recommendedName>
        <fullName evidence="9">L,D-TPase catalytic domain-containing protein</fullName>
    </recommendedName>
</protein>
<evidence type="ECO:0000313" key="10">
    <source>
        <dbReference type="EMBL" id="GJD97633.1"/>
    </source>
</evidence>
<dbReference type="SUPFAM" id="SSF141523">
    <property type="entry name" value="L,D-transpeptidase catalytic domain-like"/>
    <property type="match status" value="1"/>
</dbReference>
<keyword evidence="3" id="KW-0808">Transferase</keyword>
<feature type="domain" description="L,D-TPase catalytic" evidence="9">
    <location>
        <begin position="7"/>
        <end position="123"/>
    </location>
</feature>
<evidence type="ECO:0000256" key="7">
    <source>
        <dbReference type="PROSITE-ProRule" id="PRU01373"/>
    </source>
</evidence>
<keyword evidence="6 7" id="KW-0961">Cell wall biogenesis/degradation</keyword>
<evidence type="ECO:0000256" key="1">
    <source>
        <dbReference type="ARBA" id="ARBA00004752"/>
    </source>
</evidence>
<dbReference type="Proteomes" id="UP001055125">
    <property type="component" value="Unassembled WGS sequence"/>
</dbReference>
<reference evidence="10" key="1">
    <citation type="journal article" date="2021" name="Front. Microbiol.">
        <title>Comprehensive Comparative Genomics and Phenotyping of Methylobacterium Species.</title>
        <authorList>
            <person name="Alessa O."/>
            <person name="Ogura Y."/>
            <person name="Fujitani Y."/>
            <person name="Takami H."/>
            <person name="Hayashi T."/>
            <person name="Sahin N."/>
            <person name="Tani A."/>
        </authorList>
    </citation>
    <scope>NUCLEOTIDE SEQUENCE</scope>
    <source>
        <strain evidence="10">DSM 19015</strain>
    </source>
</reference>
<evidence type="ECO:0000256" key="5">
    <source>
        <dbReference type="ARBA" id="ARBA00022984"/>
    </source>
</evidence>
<reference evidence="10" key="2">
    <citation type="submission" date="2021-08" db="EMBL/GenBank/DDBJ databases">
        <authorList>
            <person name="Tani A."/>
            <person name="Ola A."/>
            <person name="Ogura Y."/>
            <person name="Katsura K."/>
            <person name="Hayashi T."/>
        </authorList>
    </citation>
    <scope>NUCLEOTIDE SEQUENCE</scope>
    <source>
        <strain evidence="10">DSM 19015</strain>
    </source>
</reference>
<accession>A0ABQ4S576</accession>
<evidence type="ECO:0000256" key="6">
    <source>
        <dbReference type="ARBA" id="ARBA00023316"/>
    </source>
</evidence>
<evidence type="ECO:0000256" key="2">
    <source>
        <dbReference type="ARBA" id="ARBA00005992"/>
    </source>
</evidence>
<evidence type="ECO:0000313" key="11">
    <source>
        <dbReference type="Proteomes" id="UP001055125"/>
    </source>
</evidence>
<dbReference type="InterPro" id="IPR050979">
    <property type="entry name" value="LD-transpeptidase"/>
</dbReference>
<dbReference type="PROSITE" id="PS52029">
    <property type="entry name" value="LD_TPASE"/>
    <property type="match status" value="1"/>
</dbReference>
<comment type="similarity">
    <text evidence="2">Belongs to the YkuD family.</text>
</comment>
<comment type="caution">
    <text evidence="10">The sequence shown here is derived from an EMBL/GenBank/DDBJ whole genome shotgun (WGS) entry which is preliminary data.</text>
</comment>
<dbReference type="CDD" id="cd16913">
    <property type="entry name" value="YkuD_like"/>
    <property type="match status" value="1"/>
</dbReference>
<sequence length="231" mass="23990">MSAWADVVIRIDKVGQRMSVSVNGQQLHAWPISSGTAGYDTPSGSFRPLRTERTHFSREWDNAPMPYSIFFTPGGHAIHGTNQVRQLGLPASHGCVRLAPRHAATLFALVRAEGLASTQVVVEGDDVGLGNQVGASIGVDPFAALQRSARARSKWQAEQLTALGATPAVSAASTKESGSTPVPSAPASVAPSLAPAGSPASTTPQEIDRDAVITRLLSGGTQAAKAICTQC</sequence>
<organism evidence="10 11">
    <name type="scientific">Methylobacterium iners</name>
    <dbReference type="NCBI Taxonomy" id="418707"/>
    <lineage>
        <taxon>Bacteria</taxon>
        <taxon>Pseudomonadati</taxon>
        <taxon>Pseudomonadota</taxon>
        <taxon>Alphaproteobacteria</taxon>
        <taxon>Hyphomicrobiales</taxon>
        <taxon>Methylobacteriaceae</taxon>
        <taxon>Methylobacterium</taxon>
    </lineage>
</organism>
<feature type="region of interest" description="Disordered" evidence="8">
    <location>
        <begin position="166"/>
        <end position="208"/>
    </location>
</feature>
<keyword evidence="11" id="KW-1185">Reference proteome</keyword>
<evidence type="ECO:0000256" key="4">
    <source>
        <dbReference type="ARBA" id="ARBA00022960"/>
    </source>
</evidence>
<evidence type="ECO:0000259" key="9">
    <source>
        <dbReference type="PROSITE" id="PS52029"/>
    </source>
</evidence>
<evidence type="ECO:0000256" key="8">
    <source>
        <dbReference type="SAM" id="MobiDB-lite"/>
    </source>
</evidence>
<dbReference type="Pfam" id="PF03734">
    <property type="entry name" value="YkuD"/>
    <property type="match status" value="1"/>
</dbReference>
<feature type="active site" description="Proton donor/acceptor" evidence="7">
    <location>
        <position position="79"/>
    </location>
</feature>
<feature type="active site" description="Nucleophile" evidence="7">
    <location>
        <position position="95"/>
    </location>
</feature>
<comment type="pathway">
    <text evidence="1 7">Cell wall biogenesis; peptidoglycan biosynthesis.</text>
</comment>
<dbReference type="RefSeq" id="WP_283206796.1">
    <property type="nucleotide sequence ID" value="NZ_BPQP01000097.1"/>
</dbReference>
<feature type="compositionally biased region" description="Low complexity" evidence="8">
    <location>
        <begin position="177"/>
        <end position="204"/>
    </location>
</feature>